<feature type="transmembrane region" description="Helical" evidence="1">
    <location>
        <begin position="198"/>
        <end position="216"/>
    </location>
</feature>
<keyword evidence="3" id="KW-1185">Reference proteome</keyword>
<reference evidence="2 3" key="1">
    <citation type="submission" date="2020-03" db="EMBL/GenBank/DDBJ databases">
        <title>Complete genome sequence of Orbus sp. IPMB12 (BCRC 80908).</title>
        <authorList>
            <person name="Lo W.-S."/>
            <person name="Chang T.-H."/>
            <person name="Kuo C.-H."/>
        </authorList>
    </citation>
    <scope>NUCLEOTIDE SEQUENCE [LARGE SCALE GENOMIC DNA]</scope>
    <source>
        <strain evidence="2 3">IPMB12</strain>
    </source>
</reference>
<evidence type="ECO:0000313" key="2">
    <source>
        <dbReference type="EMBL" id="QIQ22164.1"/>
    </source>
</evidence>
<accession>A0A6G9IEP1</accession>
<dbReference type="NCBIfam" id="TIGR03747">
    <property type="entry name" value="conj_TIGR03747"/>
    <property type="match status" value="1"/>
</dbReference>
<dbReference type="AlphaFoldDB" id="A0A6G9IEP1"/>
<keyword evidence="1" id="KW-0812">Transmembrane</keyword>
<keyword evidence="1" id="KW-1133">Transmembrane helix</keyword>
<dbReference type="RefSeq" id="WP_166917461.1">
    <property type="nucleotide sequence ID" value="NZ_CP050253.1"/>
</dbReference>
<evidence type="ECO:0000313" key="3">
    <source>
        <dbReference type="Proteomes" id="UP000501168"/>
    </source>
</evidence>
<dbReference type="InterPro" id="IPR022266">
    <property type="entry name" value="DtrJ-like"/>
</dbReference>
<keyword evidence="1" id="KW-0472">Membrane</keyword>
<feature type="transmembrane region" description="Helical" evidence="1">
    <location>
        <begin position="155"/>
        <end position="178"/>
    </location>
</feature>
<evidence type="ECO:0000256" key="1">
    <source>
        <dbReference type="SAM" id="Phobius"/>
    </source>
</evidence>
<dbReference type="InParanoid" id="A0A6G9IEP1"/>
<dbReference type="Pfam" id="PF14348">
    <property type="entry name" value="DtrJ-like"/>
    <property type="match status" value="1"/>
</dbReference>
<protein>
    <submittedName>
        <fullName evidence="2">TIGR03747 family integrating conjugative element membrane protein</fullName>
    </submittedName>
</protein>
<gene>
    <name evidence="2" type="ORF">IPMB12_10990</name>
</gene>
<dbReference type="Proteomes" id="UP000501168">
    <property type="component" value="Chromosome"/>
</dbReference>
<name>A0A6G9IEP1_9GAMM</name>
<dbReference type="EMBL" id="CP050253">
    <property type="protein sequence ID" value="QIQ22164.1"/>
    <property type="molecule type" value="Genomic_DNA"/>
</dbReference>
<dbReference type="KEGG" id="orb:IPMB12_10990"/>
<feature type="transmembrane region" description="Helical" evidence="1">
    <location>
        <begin position="27"/>
        <end position="52"/>
    </location>
</feature>
<organism evidence="2 3">
    <name type="scientific">Zophobihabitans entericus</name>
    <dbReference type="NCBI Taxonomy" id="1635327"/>
    <lineage>
        <taxon>Bacteria</taxon>
        <taxon>Pseudomonadati</taxon>
        <taxon>Pseudomonadota</taxon>
        <taxon>Gammaproteobacteria</taxon>
        <taxon>Orbales</taxon>
        <taxon>Orbaceae</taxon>
        <taxon>Zophobihabitans</taxon>
    </lineage>
</organism>
<proteinExistence type="predicted"/>
<sequence>MSDAARSYNNQTNKPKTLFGKTVSFPFVLFGVLCGSLFLSIVVEWLGMYFFWQDQGYHHAEQMFYSELENLSENFTQSIILSDPLQTIEWLIKTVYEWLFVKTGLSDQVQTIVIPKDTDSWRKMTFRENINLAFNSVHDYSVAAAFTAMTFLVRVLVLCLSIPLFILALFVGLIDGLVRRDIRKFSAGRESGFIYHRAKSLLMPILTLPWVIYLALPISVSPLWILLPSATLLSIVMNIAVGSFKKYL</sequence>
<feature type="transmembrane region" description="Helical" evidence="1">
    <location>
        <begin position="222"/>
        <end position="244"/>
    </location>
</feature>